<evidence type="ECO:0000256" key="2">
    <source>
        <dbReference type="ARBA" id="ARBA00022692"/>
    </source>
</evidence>
<feature type="transmembrane region" description="Helical" evidence="6">
    <location>
        <begin position="149"/>
        <end position="173"/>
    </location>
</feature>
<dbReference type="AlphaFoldDB" id="A0A7J6LIT3"/>
<feature type="transmembrane region" description="Helical" evidence="6">
    <location>
        <begin position="475"/>
        <end position="492"/>
    </location>
</feature>
<feature type="transmembrane region" description="Helical" evidence="6">
    <location>
        <begin position="97"/>
        <end position="114"/>
    </location>
</feature>
<name>A0A7J6LIT3_PEROL</name>
<protein>
    <recommendedName>
        <fullName evidence="9">Aluminum-activated malate transporter 1</fullName>
    </recommendedName>
</protein>
<keyword evidence="2 6" id="KW-0812">Transmembrane</keyword>
<feature type="transmembrane region" description="Helical" evidence="6">
    <location>
        <begin position="70"/>
        <end position="91"/>
    </location>
</feature>
<dbReference type="GO" id="GO:0022857">
    <property type="term" value="F:transmembrane transporter activity"/>
    <property type="evidence" value="ECO:0007669"/>
    <property type="project" value="InterPro"/>
</dbReference>
<comment type="caution">
    <text evidence="7">The sequence shown here is derived from an EMBL/GenBank/DDBJ whole genome shotgun (WGS) entry which is preliminary data.</text>
</comment>
<dbReference type="InterPro" id="IPR006726">
    <property type="entry name" value="PHBA_efflux_AaeB/fusaric-R"/>
</dbReference>
<dbReference type="Pfam" id="PF04632">
    <property type="entry name" value="FUSC"/>
    <property type="match status" value="1"/>
</dbReference>
<comment type="subcellular location">
    <subcellularLocation>
        <location evidence="1">Membrane</location>
        <topology evidence="1">Multi-pass membrane protein</topology>
    </subcellularLocation>
</comment>
<sequence length="868" mass="96757">MTYPTPQPSVSAYKLWTAFFAMICAAIASFPYFFNPAKNQLCATIGFLAPFCATMMMLNWKVFMVTSAKAVLGIWLGIGNACLVHVIASAIDDGPWCRMWSLLLFLPESWFWALSFQPTNTKLSDWIMPQGIFILSTLGGMFYPPGDLYMCLAVAGIWVTFGFVVTCGVVTILKFTHLLPQPGPNPIAQFADAAANVFEHESARFPDVMLGCEAAATYYNDLDVAVERLVSVPLPPKVQAGAFAITSELASLQGCLAEGEFSQAMIDYVWKPFCAEFTHLRIAVSQELRDCANGNAEVSSYDLDDQARHCQSYLLECIAKSNAECARGHIEFPSAGELLRFHYVVGTMLYVAMLTEAFRKALIEEIIEATRQRKLQNAETASMTITRLAKKLVKGVVGWWKKPFWNDNEGTHTFWERFQYPIRQQCCYVFVCLPMVVGTVYSANVGYHGFWSVIPTFVCFMPTAGATLVKGNYRIIGTFLGACMAIVCVAINPHNRPAWFCELVMITFSAKLVSLYKGIWYAAWMYSITWHIVGFSSVQAPLGDDTMLKQAAWRFIFTFGGTLATSFFSACFFPDMASRRLRRISAETVVQISKKLSKSLDDMVRTRSTTSESAGRRRVKDASSSSSSSLYSEEALLDLNIFRNVATMHDLAADAKPEVVVYGKIPRVIPKVSKDVLRAQGAIDLVVKYSVSLYNSVLVTTLDSHPILADSDSVNRFSRFLHPMWEKVSQFSEALRVSARRMNDRLTGGAVDGGQQGMPDDLHVTIQQFIDNFLDIRERFVTAVLERGEIPESLRTEQCFQLYHTAYALGKFAEKWNALEGSLMNREVPSGELTALAVIEAAEKERGSPSQGRAEPKVNHTESELSRH</sequence>
<dbReference type="PANTHER" id="PTHR31086">
    <property type="entry name" value="ALUMINUM-ACTIVATED MALATE TRANSPORTER 10"/>
    <property type="match status" value="1"/>
</dbReference>
<evidence type="ECO:0000313" key="7">
    <source>
        <dbReference type="EMBL" id="KAF4659178.1"/>
    </source>
</evidence>
<feature type="transmembrane region" description="Helical" evidence="6">
    <location>
        <begin position="426"/>
        <end position="443"/>
    </location>
</feature>
<dbReference type="EMBL" id="JABAHT010000279">
    <property type="protein sequence ID" value="KAF4659178.1"/>
    <property type="molecule type" value="Genomic_DNA"/>
</dbReference>
<feature type="transmembrane region" description="Helical" evidence="6">
    <location>
        <begin position="523"/>
        <end position="540"/>
    </location>
</feature>
<feature type="compositionally biased region" description="Basic and acidic residues" evidence="5">
    <location>
        <begin position="854"/>
        <end position="868"/>
    </location>
</feature>
<keyword evidence="3 6" id="KW-1133">Transmembrane helix</keyword>
<feature type="transmembrane region" description="Helical" evidence="6">
    <location>
        <begin position="552"/>
        <end position="573"/>
    </location>
</feature>
<feature type="region of interest" description="Disordered" evidence="5">
    <location>
        <begin position="842"/>
        <end position="868"/>
    </location>
</feature>
<organism evidence="7 8">
    <name type="scientific">Perkinsus olseni</name>
    <name type="common">Perkinsus atlanticus</name>
    <dbReference type="NCBI Taxonomy" id="32597"/>
    <lineage>
        <taxon>Eukaryota</taxon>
        <taxon>Sar</taxon>
        <taxon>Alveolata</taxon>
        <taxon>Perkinsozoa</taxon>
        <taxon>Perkinsea</taxon>
        <taxon>Perkinsida</taxon>
        <taxon>Perkinsidae</taxon>
        <taxon>Perkinsus</taxon>
    </lineage>
</organism>
<feature type="transmembrane region" description="Helical" evidence="6">
    <location>
        <begin position="12"/>
        <end position="34"/>
    </location>
</feature>
<evidence type="ECO:0008006" key="9">
    <source>
        <dbReference type="Google" id="ProtNLM"/>
    </source>
</evidence>
<evidence type="ECO:0000256" key="1">
    <source>
        <dbReference type="ARBA" id="ARBA00004141"/>
    </source>
</evidence>
<keyword evidence="4 6" id="KW-0472">Membrane</keyword>
<evidence type="ECO:0000313" key="8">
    <source>
        <dbReference type="Proteomes" id="UP000570595"/>
    </source>
</evidence>
<evidence type="ECO:0000256" key="6">
    <source>
        <dbReference type="SAM" id="Phobius"/>
    </source>
</evidence>
<dbReference type="OrthoDB" id="68611at2759"/>
<evidence type="ECO:0000256" key="4">
    <source>
        <dbReference type="ARBA" id="ARBA00023136"/>
    </source>
</evidence>
<evidence type="ECO:0000256" key="3">
    <source>
        <dbReference type="ARBA" id="ARBA00022989"/>
    </source>
</evidence>
<accession>A0A7J6LIT3</accession>
<gene>
    <name evidence="7" type="ORF">FOZ61_004925</name>
</gene>
<dbReference type="Proteomes" id="UP000570595">
    <property type="component" value="Unassembled WGS sequence"/>
</dbReference>
<proteinExistence type="predicted"/>
<reference evidence="7 8" key="1">
    <citation type="submission" date="2020-04" db="EMBL/GenBank/DDBJ databases">
        <title>Perkinsus olseni comparative genomics.</title>
        <authorList>
            <person name="Bogema D.R."/>
        </authorList>
    </citation>
    <scope>NUCLEOTIDE SEQUENCE [LARGE SCALE GENOMIC DNA]</scope>
    <source>
        <strain evidence="7">ATCC PRA-179</strain>
    </source>
</reference>
<feature type="transmembrane region" description="Helical" evidence="6">
    <location>
        <begin position="126"/>
        <end position="143"/>
    </location>
</feature>
<dbReference type="GO" id="GO:0005886">
    <property type="term" value="C:plasma membrane"/>
    <property type="evidence" value="ECO:0007669"/>
    <property type="project" value="InterPro"/>
</dbReference>
<evidence type="ECO:0000256" key="5">
    <source>
        <dbReference type="SAM" id="MobiDB-lite"/>
    </source>
</evidence>
<feature type="transmembrane region" description="Helical" evidence="6">
    <location>
        <begin position="40"/>
        <end position="58"/>
    </location>
</feature>